<proteinExistence type="predicted"/>
<reference evidence="2" key="1">
    <citation type="submission" date="2013-09" db="EMBL/GenBank/DDBJ databases">
        <title>Corchorus olitorius genome sequencing.</title>
        <authorList>
            <person name="Alam M."/>
            <person name="Haque M.S."/>
            <person name="Islam M.S."/>
            <person name="Emdad E.M."/>
            <person name="Islam M.M."/>
            <person name="Ahmed B."/>
            <person name="Halim A."/>
            <person name="Hossen Q.M.M."/>
            <person name="Hossain M.Z."/>
            <person name="Ahmed R."/>
            <person name="Khan M.M."/>
            <person name="Islam R."/>
            <person name="Rashid M.M."/>
            <person name="Khan S.A."/>
            <person name="Rahman M.S."/>
            <person name="Alam M."/>
            <person name="Yahiya A.S."/>
            <person name="Khan M.S."/>
            <person name="Azam M.S."/>
            <person name="Haque T."/>
            <person name="Lashkar M.Z.H."/>
            <person name="Akhand A.I."/>
            <person name="Morshed G."/>
            <person name="Roy S."/>
            <person name="Uddin K.S."/>
            <person name="Rabeya T."/>
            <person name="Hossain A.S."/>
            <person name="Chowdhury A."/>
            <person name="Snigdha A.R."/>
            <person name="Mortoza M.S."/>
            <person name="Matin S.A."/>
            <person name="Hoque S.M.E."/>
            <person name="Islam M.K."/>
            <person name="Roy D.K."/>
            <person name="Haider R."/>
            <person name="Moosa M.M."/>
            <person name="Elias S.M."/>
            <person name="Hasan A.M."/>
            <person name="Jahan S."/>
            <person name="Shafiuddin M."/>
            <person name="Mahmood N."/>
            <person name="Shommy N.S."/>
        </authorList>
    </citation>
    <scope>NUCLEOTIDE SEQUENCE [LARGE SCALE GENOMIC DNA]</scope>
    <source>
        <strain evidence="2">cv. O-4</strain>
    </source>
</reference>
<name>A0A1R3HDZ0_9ROSI</name>
<gene>
    <name evidence="1" type="ORF">COLO4_29602</name>
</gene>
<sequence>MEEEVVEGSSNEKAVKRRCAAHGWPVVVEGEISRMFSDCCLLWLAIK</sequence>
<accession>A0A1R3HDZ0</accession>
<evidence type="ECO:0000313" key="2">
    <source>
        <dbReference type="Proteomes" id="UP000187203"/>
    </source>
</evidence>
<keyword evidence="2" id="KW-1185">Reference proteome</keyword>
<protein>
    <submittedName>
        <fullName evidence="1">Uncharacterized protein</fullName>
    </submittedName>
</protein>
<dbReference type="EMBL" id="AWUE01020379">
    <property type="protein sequence ID" value="OMO68535.1"/>
    <property type="molecule type" value="Genomic_DNA"/>
</dbReference>
<dbReference type="Proteomes" id="UP000187203">
    <property type="component" value="Unassembled WGS sequence"/>
</dbReference>
<dbReference type="AlphaFoldDB" id="A0A1R3HDZ0"/>
<evidence type="ECO:0000313" key="1">
    <source>
        <dbReference type="EMBL" id="OMO68535.1"/>
    </source>
</evidence>
<organism evidence="1 2">
    <name type="scientific">Corchorus olitorius</name>
    <dbReference type="NCBI Taxonomy" id="93759"/>
    <lineage>
        <taxon>Eukaryota</taxon>
        <taxon>Viridiplantae</taxon>
        <taxon>Streptophyta</taxon>
        <taxon>Embryophyta</taxon>
        <taxon>Tracheophyta</taxon>
        <taxon>Spermatophyta</taxon>
        <taxon>Magnoliopsida</taxon>
        <taxon>eudicotyledons</taxon>
        <taxon>Gunneridae</taxon>
        <taxon>Pentapetalae</taxon>
        <taxon>rosids</taxon>
        <taxon>malvids</taxon>
        <taxon>Malvales</taxon>
        <taxon>Malvaceae</taxon>
        <taxon>Grewioideae</taxon>
        <taxon>Apeibeae</taxon>
        <taxon>Corchorus</taxon>
    </lineage>
</organism>
<comment type="caution">
    <text evidence="1">The sequence shown here is derived from an EMBL/GenBank/DDBJ whole genome shotgun (WGS) entry which is preliminary data.</text>
</comment>